<evidence type="ECO:0000313" key="9">
    <source>
        <dbReference type="Proteomes" id="UP000770661"/>
    </source>
</evidence>
<keyword evidence="2" id="KW-0479">Metal-binding</keyword>
<dbReference type="OrthoDB" id="69177at2759"/>
<evidence type="ECO:0000259" key="7">
    <source>
        <dbReference type="PROSITE" id="PS51471"/>
    </source>
</evidence>
<evidence type="ECO:0000256" key="5">
    <source>
        <dbReference type="ARBA" id="ARBA00023002"/>
    </source>
</evidence>
<evidence type="ECO:0000313" key="8">
    <source>
        <dbReference type="EMBL" id="KAG0724118.1"/>
    </source>
</evidence>
<dbReference type="Proteomes" id="UP000770661">
    <property type="component" value="Unassembled WGS sequence"/>
</dbReference>
<dbReference type="EMBL" id="JACEEZ010007343">
    <property type="protein sequence ID" value="KAG0724118.1"/>
    <property type="molecule type" value="Genomic_DNA"/>
</dbReference>
<dbReference type="PANTHER" id="PTHR10730">
    <property type="entry name" value="PROCOLLAGEN-LYSINE,2-OXOGLUTARATE 5-DIOXYGENASE/GLYCOSYLTRANSFERASE 25 FAMILY MEMBER"/>
    <property type="match status" value="1"/>
</dbReference>
<dbReference type="GO" id="GO:0005783">
    <property type="term" value="C:endoplasmic reticulum"/>
    <property type="evidence" value="ECO:0007669"/>
    <property type="project" value="TreeGrafter"/>
</dbReference>
<evidence type="ECO:0000256" key="2">
    <source>
        <dbReference type="ARBA" id="ARBA00022723"/>
    </source>
</evidence>
<dbReference type="SMART" id="SM00702">
    <property type="entry name" value="P4Hc"/>
    <property type="match status" value="1"/>
</dbReference>
<dbReference type="AlphaFoldDB" id="A0A8J4Y9Z0"/>
<evidence type="ECO:0000256" key="1">
    <source>
        <dbReference type="ARBA" id="ARBA00001961"/>
    </source>
</evidence>
<dbReference type="GO" id="GO:0008475">
    <property type="term" value="F:procollagen-lysine 5-dioxygenase activity"/>
    <property type="evidence" value="ECO:0007669"/>
    <property type="project" value="TreeGrafter"/>
</dbReference>
<dbReference type="InterPro" id="IPR050757">
    <property type="entry name" value="Collagen_mod_GT25"/>
</dbReference>
<dbReference type="Gene3D" id="2.60.120.620">
    <property type="entry name" value="q2cbj1_9rhob like domain"/>
    <property type="match status" value="1"/>
</dbReference>
<evidence type="ECO:0000256" key="4">
    <source>
        <dbReference type="ARBA" id="ARBA00022964"/>
    </source>
</evidence>
<dbReference type="InterPro" id="IPR006620">
    <property type="entry name" value="Pro_4_hyd_alph"/>
</dbReference>
<organism evidence="8 9">
    <name type="scientific">Chionoecetes opilio</name>
    <name type="common">Atlantic snow crab</name>
    <name type="synonym">Cancer opilio</name>
    <dbReference type="NCBI Taxonomy" id="41210"/>
    <lineage>
        <taxon>Eukaryota</taxon>
        <taxon>Metazoa</taxon>
        <taxon>Ecdysozoa</taxon>
        <taxon>Arthropoda</taxon>
        <taxon>Crustacea</taxon>
        <taxon>Multicrustacea</taxon>
        <taxon>Malacostraca</taxon>
        <taxon>Eumalacostraca</taxon>
        <taxon>Eucarida</taxon>
        <taxon>Decapoda</taxon>
        <taxon>Pleocyemata</taxon>
        <taxon>Brachyura</taxon>
        <taxon>Eubrachyura</taxon>
        <taxon>Majoidea</taxon>
        <taxon>Majidae</taxon>
        <taxon>Chionoecetes</taxon>
    </lineage>
</organism>
<keyword evidence="9" id="KW-1185">Reference proteome</keyword>
<reference evidence="8" key="1">
    <citation type="submission" date="2020-07" db="EMBL/GenBank/DDBJ databases">
        <title>The High-quality genome of the commercially important snow crab, Chionoecetes opilio.</title>
        <authorList>
            <person name="Jeong J.-H."/>
            <person name="Ryu S."/>
        </authorList>
    </citation>
    <scope>NUCLEOTIDE SEQUENCE</scope>
    <source>
        <strain evidence="8">MADBK_172401_WGS</strain>
        <tissue evidence="8">Digestive gland</tissue>
    </source>
</reference>
<keyword evidence="3" id="KW-0732">Signal</keyword>
<evidence type="ECO:0000256" key="3">
    <source>
        <dbReference type="ARBA" id="ARBA00022729"/>
    </source>
</evidence>
<dbReference type="PROSITE" id="PS51471">
    <property type="entry name" value="FE2OG_OXY"/>
    <property type="match status" value="1"/>
</dbReference>
<dbReference type="Pfam" id="PF03171">
    <property type="entry name" value="2OG-FeII_Oxy"/>
    <property type="match status" value="1"/>
</dbReference>
<proteinExistence type="predicted"/>
<sequence>MHVSNRVEFGHLIDNEEFNLVPLNPELWEIEKNRWDWERRYLNPGYLEVVEANSTVEMPCPDVYWFPVFTERFSQEMITTFEDFGKWSDGTHDDGRLEGGYESVPTVDIHMKQMGMEAEWLEILRSYIQPLQLKVFQGYNNEVGPPRAIMNFMVRYKPDEQPFLRPHHDTSTYTINVALNRPGDDYQGGGCRFVRYNCSVTDSRVGWVLMHPGRLTHLHEGLPTTHGTRYIIVSFVDP</sequence>
<keyword evidence="4" id="KW-0223">Dioxygenase</keyword>
<gene>
    <name evidence="8" type="primary">Plod3_1</name>
    <name evidence="8" type="ORF">GWK47_041301</name>
</gene>
<dbReference type="GO" id="GO:0005506">
    <property type="term" value="F:iron ion binding"/>
    <property type="evidence" value="ECO:0007669"/>
    <property type="project" value="InterPro"/>
</dbReference>
<protein>
    <submittedName>
        <fullName evidence="8">Procollagen-lysine,2-oxoglutarate 5-dioxygenase 3</fullName>
    </submittedName>
</protein>
<comment type="cofactor">
    <cofactor evidence="1">
        <name>L-ascorbate</name>
        <dbReference type="ChEBI" id="CHEBI:38290"/>
    </cofactor>
</comment>
<comment type="caution">
    <text evidence="8">The sequence shown here is derived from an EMBL/GenBank/DDBJ whole genome shotgun (WGS) entry which is preliminary data.</text>
</comment>
<dbReference type="InterPro" id="IPR044861">
    <property type="entry name" value="IPNS-like_FE2OG_OXY"/>
</dbReference>
<dbReference type="InterPro" id="IPR005123">
    <property type="entry name" value="Oxoglu/Fe-dep_dioxygenase_dom"/>
</dbReference>
<dbReference type="GO" id="GO:0031418">
    <property type="term" value="F:L-ascorbic acid binding"/>
    <property type="evidence" value="ECO:0007669"/>
    <property type="project" value="InterPro"/>
</dbReference>
<name>A0A8J4Y9Z0_CHIOP</name>
<keyword evidence="6" id="KW-0408">Iron</keyword>
<keyword evidence="5" id="KW-0560">Oxidoreductase</keyword>
<evidence type="ECO:0000256" key="6">
    <source>
        <dbReference type="ARBA" id="ARBA00023004"/>
    </source>
</evidence>
<accession>A0A8J4Y9Z0</accession>
<feature type="domain" description="Fe2OG dioxygenase" evidence="7">
    <location>
        <begin position="144"/>
        <end position="238"/>
    </location>
</feature>
<dbReference type="PANTHER" id="PTHR10730:SF45">
    <property type="entry name" value="PROCOLLAGEN-LYSINE,2-OXOGLUTARATE 5-DIOXYGENASE"/>
    <property type="match status" value="1"/>
</dbReference>